<accession>A0A0D6N294</accession>
<sequence length="72" mass="8322">MADDRTDPNAEIEVSAYMWLAGQRVNAQCEAEPVDDNHDPFAQIKGIYRAMEKARGEELDPKLRERNRRLYG</sequence>
<organism evidence="1 3">
    <name type="scientific">Acetobacter cibinongensis</name>
    <dbReference type="NCBI Taxonomy" id="146475"/>
    <lineage>
        <taxon>Bacteria</taxon>
        <taxon>Pseudomonadati</taxon>
        <taxon>Pseudomonadota</taxon>
        <taxon>Alphaproteobacteria</taxon>
        <taxon>Acetobacterales</taxon>
        <taxon>Acetobacteraceae</taxon>
        <taxon>Acetobacter</taxon>
    </lineage>
</organism>
<comment type="caution">
    <text evidence="1">The sequence shown here is derived from an EMBL/GenBank/DDBJ whole genome shotgun (WGS) entry which is preliminary data.</text>
</comment>
<dbReference type="AlphaFoldDB" id="A0A0D6N294"/>
<evidence type="ECO:0000313" key="4">
    <source>
        <dbReference type="Proteomes" id="UP000321891"/>
    </source>
</evidence>
<reference evidence="1 3" key="1">
    <citation type="submission" date="2012-11" db="EMBL/GenBank/DDBJ databases">
        <title>Whole genome sequence of Acetobacter cibinongensis 4H-1.</title>
        <authorList>
            <person name="Azuma Y."/>
            <person name="Higashiura N."/>
            <person name="Hirakawa H."/>
            <person name="Matsushita K."/>
        </authorList>
    </citation>
    <scope>NUCLEOTIDE SEQUENCE [LARGE SCALE GENOMIC DNA]</scope>
    <source>
        <strain evidence="1 3">4H-1</strain>
    </source>
</reference>
<dbReference type="Proteomes" id="UP000321891">
    <property type="component" value="Unassembled WGS sequence"/>
</dbReference>
<evidence type="ECO:0000313" key="1">
    <source>
        <dbReference type="EMBL" id="GAN60127.1"/>
    </source>
</evidence>
<gene>
    <name evidence="1" type="ORF">Abci_009_032</name>
    <name evidence="2" type="ORF">ACI01nite_26330</name>
</gene>
<dbReference type="EMBL" id="BAMV01000009">
    <property type="protein sequence ID" value="GAN60127.1"/>
    <property type="molecule type" value="Genomic_DNA"/>
</dbReference>
<accession>A0A6N3SRK2</accession>
<proteinExistence type="predicted"/>
<evidence type="ECO:0000313" key="2">
    <source>
        <dbReference type="EMBL" id="GEL60031.1"/>
    </source>
</evidence>
<protein>
    <submittedName>
        <fullName evidence="1">Uncharacterized protein</fullName>
    </submittedName>
</protein>
<dbReference type="Proteomes" id="UP000032671">
    <property type="component" value="Unassembled WGS sequence"/>
</dbReference>
<name>A0A0D6N294_9PROT</name>
<reference evidence="2 4" key="2">
    <citation type="submission" date="2019-07" db="EMBL/GenBank/DDBJ databases">
        <title>Whole genome shotgun sequence of Acetobacter cibinongensis NBRC 16605.</title>
        <authorList>
            <person name="Hosoyama A."/>
            <person name="Uohara A."/>
            <person name="Ohji S."/>
            <person name="Ichikawa N."/>
        </authorList>
    </citation>
    <scope>NUCLEOTIDE SEQUENCE [LARGE SCALE GENOMIC DNA]</scope>
    <source>
        <strain evidence="2 4">NBRC 16605</strain>
    </source>
</reference>
<keyword evidence="4" id="KW-1185">Reference proteome</keyword>
<evidence type="ECO:0000313" key="3">
    <source>
        <dbReference type="Proteomes" id="UP000032671"/>
    </source>
</evidence>
<dbReference type="EMBL" id="BJVU01000020">
    <property type="protein sequence ID" value="GEL60031.1"/>
    <property type="molecule type" value="Genomic_DNA"/>
</dbReference>